<protein>
    <submittedName>
        <fullName evidence="17">Chemokine (C-X-C motif) receptor 3, tandem duplicate 2</fullName>
    </submittedName>
</protein>
<evidence type="ECO:0000256" key="1">
    <source>
        <dbReference type="ARBA" id="ARBA00004412"/>
    </source>
</evidence>
<reference evidence="17" key="1">
    <citation type="submission" date="2021-06" db="EMBL/GenBank/DDBJ databases">
        <authorList>
            <consortium name="Wellcome Sanger Institute Data Sharing"/>
        </authorList>
    </citation>
    <scope>NUCLEOTIDE SEQUENCE [LARGE SCALE GENOMIC DNA]</scope>
</reference>
<evidence type="ECO:0000256" key="11">
    <source>
        <dbReference type="ARBA" id="ARBA00023180"/>
    </source>
</evidence>
<dbReference type="GO" id="GO:0019957">
    <property type="term" value="F:C-C chemokine binding"/>
    <property type="evidence" value="ECO:0007669"/>
    <property type="project" value="TreeGrafter"/>
</dbReference>
<feature type="transmembrane region" description="Helical" evidence="15">
    <location>
        <begin position="294"/>
        <end position="313"/>
    </location>
</feature>
<comment type="similarity">
    <text evidence="13">Belongs to the G-protein coupled receptor 1 family.</text>
</comment>
<reference evidence="17" key="2">
    <citation type="submission" date="2025-08" db="UniProtKB">
        <authorList>
            <consortium name="Ensembl"/>
        </authorList>
    </citation>
    <scope>IDENTIFICATION</scope>
</reference>
<dbReference type="CDD" id="cd14984">
    <property type="entry name" value="7tmA_Chemokine_R"/>
    <property type="match status" value="1"/>
</dbReference>
<organism evidence="17 18">
    <name type="scientific">Erpetoichthys calabaricus</name>
    <name type="common">Rope fish</name>
    <name type="synonym">Calamoichthys calabaricus</name>
    <dbReference type="NCBI Taxonomy" id="27687"/>
    <lineage>
        <taxon>Eukaryota</taxon>
        <taxon>Metazoa</taxon>
        <taxon>Chordata</taxon>
        <taxon>Craniata</taxon>
        <taxon>Vertebrata</taxon>
        <taxon>Euteleostomi</taxon>
        <taxon>Actinopterygii</taxon>
        <taxon>Polypteriformes</taxon>
        <taxon>Polypteridae</taxon>
        <taxon>Erpetoichthys</taxon>
    </lineage>
</organism>
<evidence type="ECO:0000256" key="2">
    <source>
        <dbReference type="ARBA" id="ARBA00004651"/>
    </source>
</evidence>
<gene>
    <name evidence="17" type="primary">cxcr3.2</name>
</gene>
<dbReference type="Ensembl" id="ENSECRT00000024792.1">
    <property type="protein sequence ID" value="ENSECRP00000024259.1"/>
    <property type="gene ID" value="ENSECRG00000016436.1"/>
</dbReference>
<dbReference type="PANTHER" id="PTHR10489:SF947">
    <property type="entry name" value="C-X-C CHEMOKINE RECEPTOR TYPE 3-2"/>
    <property type="match status" value="1"/>
</dbReference>
<dbReference type="OrthoDB" id="8576531at2759"/>
<dbReference type="InterPro" id="IPR017452">
    <property type="entry name" value="GPCR_Rhodpsn_7TM"/>
</dbReference>
<evidence type="ECO:0000313" key="18">
    <source>
        <dbReference type="Proteomes" id="UP000694620"/>
    </source>
</evidence>
<feature type="transmembrane region" description="Helical" evidence="15">
    <location>
        <begin position="76"/>
        <end position="95"/>
    </location>
</feature>
<keyword evidence="10 13" id="KW-0675">Receptor</keyword>
<evidence type="ECO:0000256" key="5">
    <source>
        <dbReference type="ARBA" id="ARBA00022753"/>
    </source>
</evidence>
<dbReference type="GO" id="GO:0060326">
    <property type="term" value="P:cell chemotaxis"/>
    <property type="evidence" value="ECO:0007669"/>
    <property type="project" value="TreeGrafter"/>
</dbReference>
<feature type="domain" description="G-protein coupled receptors family 1 profile" evidence="16">
    <location>
        <begin position="55"/>
        <end position="306"/>
    </location>
</feature>
<evidence type="ECO:0000256" key="12">
    <source>
        <dbReference type="ARBA" id="ARBA00023224"/>
    </source>
</evidence>
<feature type="transmembrane region" description="Helical" evidence="15">
    <location>
        <begin position="208"/>
        <end position="230"/>
    </location>
</feature>
<proteinExistence type="inferred from homology"/>
<name>A0A8C4SYW1_ERPCA</name>
<keyword evidence="11" id="KW-0325">Glycoprotein</keyword>
<keyword evidence="8 15" id="KW-0472">Membrane</keyword>
<dbReference type="GO" id="GO:0016493">
    <property type="term" value="F:C-C chemokine receptor activity"/>
    <property type="evidence" value="ECO:0007669"/>
    <property type="project" value="TreeGrafter"/>
</dbReference>
<dbReference type="GO" id="GO:0005769">
    <property type="term" value="C:early endosome"/>
    <property type="evidence" value="ECO:0007669"/>
    <property type="project" value="UniProtKB-SubCell"/>
</dbReference>
<feature type="transmembrane region" description="Helical" evidence="15">
    <location>
        <begin position="154"/>
        <end position="175"/>
    </location>
</feature>
<feature type="transmembrane region" description="Helical" evidence="15">
    <location>
        <begin position="242"/>
        <end position="262"/>
    </location>
</feature>
<reference evidence="17" key="3">
    <citation type="submission" date="2025-09" db="UniProtKB">
        <authorList>
            <consortium name="Ensembl"/>
        </authorList>
    </citation>
    <scope>IDENTIFICATION</scope>
</reference>
<evidence type="ECO:0000256" key="14">
    <source>
        <dbReference type="SAM" id="MobiDB-lite"/>
    </source>
</evidence>
<dbReference type="GeneID" id="114667275"/>
<dbReference type="Gene3D" id="1.20.1070.10">
    <property type="entry name" value="Rhodopsin 7-helix transmembrane proteins"/>
    <property type="match status" value="1"/>
</dbReference>
<dbReference type="SUPFAM" id="SSF81321">
    <property type="entry name" value="Family A G protein-coupled receptor-like"/>
    <property type="match status" value="1"/>
</dbReference>
<evidence type="ECO:0000256" key="9">
    <source>
        <dbReference type="ARBA" id="ARBA00023157"/>
    </source>
</evidence>
<dbReference type="PRINTS" id="PR00237">
    <property type="entry name" value="GPCRRHODOPSN"/>
</dbReference>
<dbReference type="InterPro" id="IPR000276">
    <property type="entry name" value="GPCR_Rhodpsn"/>
</dbReference>
<evidence type="ECO:0000313" key="17">
    <source>
        <dbReference type="Ensembl" id="ENSECRP00000024259.1"/>
    </source>
</evidence>
<dbReference type="RefSeq" id="XP_028678356.1">
    <property type="nucleotide sequence ID" value="XM_028822523.2"/>
</dbReference>
<feature type="transmembrane region" description="Helical" evidence="15">
    <location>
        <begin position="115"/>
        <end position="133"/>
    </location>
</feature>
<dbReference type="GO" id="GO:0006955">
    <property type="term" value="P:immune response"/>
    <property type="evidence" value="ECO:0007669"/>
    <property type="project" value="TreeGrafter"/>
</dbReference>
<evidence type="ECO:0000256" key="3">
    <source>
        <dbReference type="ARBA" id="ARBA00022475"/>
    </source>
</evidence>
<evidence type="ECO:0000256" key="6">
    <source>
        <dbReference type="ARBA" id="ARBA00022989"/>
    </source>
</evidence>
<evidence type="ECO:0000256" key="10">
    <source>
        <dbReference type="ARBA" id="ARBA00023170"/>
    </source>
</evidence>
<dbReference type="InterPro" id="IPR000355">
    <property type="entry name" value="Chemokine_rcpt"/>
</dbReference>
<dbReference type="PRINTS" id="PR00657">
    <property type="entry name" value="CCCHEMOKINER"/>
</dbReference>
<sequence>MSHTEEYDFDADYYNSSYPDEETDAAPCLQDEAFQFNRSYTPIMYTIVFLVGLVGNILVFLVVCRYKRRSFSLTDTFLLNLTVADLLLVLTLPFNSVQSTIGWVFGNSFCKITEGIFAVNLYSCNLFLACISFDRYLAIVHVVHLSWRRCSLHTYLACAVIWVSCIIFSSVNLYYGQVIEIDGVLTCTNNYSHLNADQWRVGLQMLNVLLGFSLPLLVMLYCYIMIFRSLCNTTRRQKQKSLKVIVSIIAAFIICWAPYNIFSFIDSLVRMEAIKRECKLEKILDIGIMVTKSLGLIHCCLNPLLYAFVGVKFRKELVRLFKSLCKLEFPRRTLSMERFRNSRRKTGSSSISSDSEMSHTAYSVMF</sequence>
<dbReference type="Proteomes" id="UP000694620">
    <property type="component" value="Chromosome 17"/>
</dbReference>
<keyword evidence="4 13" id="KW-0812">Transmembrane</keyword>
<keyword evidence="3" id="KW-1003">Cell membrane</keyword>
<evidence type="ECO:0000256" key="13">
    <source>
        <dbReference type="RuleBase" id="RU000688"/>
    </source>
</evidence>
<evidence type="ECO:0000256" key="8">
    <source>
        <dbReference type="ARBA" id="ARBA00023136"/>
    </source>
</evidence>
<accession>A0A8C4SYW1</accession>
<dbReference type="GO" id="GO:0019722">
    <property type="term" value="P:calcium-mediated signaling"/>
    <property type="evidence" value="ECO:0007669"/>
    <property type="project" value="TreeGrafter"/>
</dbReference>
<comment type="subcellular location">
    <subcellularLocation>
        <location evidence="2">Cell membrane</location>
        <topology evidence="2">Multi-pass membrane protein</topology>
    </subcellularLocation>
    <subcellularLocation>
        <location evidence="1">Early endosome</location>
    </subcellularLocation>
</comment>
<dbReference type="PROSITE" id="PS50262">
    <property type="entry name" value="G_PROTEIN_RECEP_F1_2"/>
    <property type="match status" value="1"/>
</dbReference>
<evidence type="ECO:0000256" key="7">
    <source>
        <dbReference type="ARBA" id="ARBA00023040"/>
    </source>
</evidence>
<dbReference type="GO" id="GO:0009897">
    <property type="term" value="C:external side of plasma membrane"/>
    <property type="evidence" value="ECO:0007669"/>
    <property type="project" value="TreeGrafter"/>
</dbReference>
<evidence type="ECO:0000259" key="16">
    <source>
        <dbReference type="PROSITE" id="PS50262"/>
    </source>
</evidence>
<keyword evidence="9" id="KW-1015">Disulfide bond</keyword>
<feature type="region of interest" description="Disordered" evidence="14">
    <location>
        <begin position="345"/>
        <end position="366"/>
    </location>
</feature>
<dbReference type="InterPro" id="IPR050119">
    <property type="entry name" value="CCR1-9-like"/>
</dbReference>
<dbReference type="InterPro" id="IPR001277">
    <property type="entry name" value="CXCR4/ACKR2"/>
</dbReference>
<dbReference type="GO" id="GO:0007204">
    <property type="term" value="P:positive regulation of cytosolic calcium ion concentration"/>
    <property type="evidence" value="ECO:0007669"/>
    <property type="project" value="TreeGrafter"/>
</dbReference>
<keyword evidence="7 13" id="KW-0297">G-protein coupled receptor</keyword>
<dbReference type="GeneTree" id="ENSGT01050000244848"/>
<dbReference type="PRINTS" id="PR00645">
    <property type="entry name" value="CXCCHMKINER4"/>
</dbReference>
<keyword evidence="12 13" id="KW-0807">Transducer</keyword>
<keyword evidence="6 15" id="KW-1133">Transmembrane helix</keyword>
<dbReference type="PANTHER" id="PTHR10489">
    <property type="entry name" value="CELL ADHESION MOLECULE"/>
    <property type="match status" value="1"/>
</dbReference>
<feature type="transmembrane region" description="Helical" evidence="15">
    <location>
        <begin position="43"/>
        <end position="64"/>
    </location>
</feature>
<keyword evidence="18" id="KW-1185">Reference proteome</keyword>
<dbReference type="Pfam" id="PF00001">
    <property type="entry name" value="7tm_1"/>
    <property type="match status" value="1"/>
</dbReference>
<dbReference type="PROSITE" id="PS00237">
    <property type="entry name" value="G_PROTEIN_RECEP_F1_1"/>
    <property type="match status" value="1"/>
</dbReference>
<evidence type="ECO:0000256" key="4">
    <source>
        <dbReference type="ARBA" id="ARBA00022692"/>
    </source>
</evidence>
<dbReference type="AlphaFoldDB" id="A0A8C4SYW1"/>
<evidence type="ECO:0000256" key="15">
    <source>
        <dbReference type="SAM" id="Phobius"/>
    </source>
</evidence>
<keyword evidence="5" id="KW-0967">Endosome</keyword>